<evidence type="ECO:0000313" key="2">
    <source>
        <dbReference type="Proteomes" id="UP001163846"/>
    </source>
</evidence>
<gene>
    <name evidence="1" type="ORF">F5878DRAFT_635279</name>
</gene>
<sequence length="207" mass="24119">MAIAIPHEIIDYILDNLLSDKPTLSNFALVRKSWTVLSQRGIFQHIILTFPDSHHKDSDEFATAYNERNEQFIRYFNQVVPKSLLHRKEILLHSTTQLIKRLHKLQSLVFFQNHWGLLSLELKEALMQLVNQPSLARINLLSFYIPSLQNLTSLLSQASHLKMLKVQFLYCLDWALLTPLNNRSAPPRYSNPTFVPRSRNKLVCLML</sequence>
<evidence type="ECO:0008006" key="3">
    <source>
        <dbReference type="Google" id="ProtNLM"/>
    </source>
</evidence>
<dbReference type="EMBL" id="MU807001">
    <property type="protein sequence ID" value="KAJ3832315.1"/>
    <property type="molecule type" value="Genomic_DNA"/>
</dbReference>
<reference evidence="1" key="1">
    <citation type="submission" date="2022-08" db="EMBL/GenBank/DDBJ databases">
        <authorList>
            <consortium name="DOE Joint Genome Institute"/>
            <person name="Min B."/>
            <person name="Riley R."/>
            <person name="Sierra-Patev S."/>
            <person name="Naranjo-Ortiz M."/>
            <person name="Looney B."/>
            <person name="Konkel Z."/>
            <person name="Slot J.C."/>
            <person name="Sakamoto Y."/>
            <person name="Steenwyk J.L."/>
            <person name="Rokas A."/>
            <person name="Carro J."/>
            <person name="Camarero S."/>
            <person name="Ferreira P."/>
            <person name="Molpeceres G."/>
            <person name="Ruiz-Duenas F.J."/>
            <person name="Serrano A."/>
            <person name="Henrissat B."/>
            <person name="Drula E."/>
            <person name="Hughes K.W."/>
            <person name="Mata J.L."/>
            <person name="Ishikawa N.K."/>
            <person name="Vargas-Isla R."/>
            <person name="Ushijima S."/>
            <person name="Smith C.A."/>
            <person name="Ahrendt S."/>
            <person name="Andreopoulos W."/>
            <person name="He G."/>
            <person name="Labutti K."/>
            <person name="Lipzen A."/>
            <person name="Ng V."/>
            <person name="Sandor L."/>
            <person name="Barry K."/>
            <person name="Martinez A.T."/>
            <person name="Xiao Y."/>
            <person name="Gibbons J.G."/>
            <person name="Terashima K."/>
            <person name="Hibbett D.S."/>
            <person name="Grigoriev I.V."/>
        </authorList>
    </citation>
    <scope>NUCLEOTIDE SEQUENCE</scope>
    <source>
        <strain evidence="1">TFB9207</strain>
    </source>
</reference>
<comment type="caution">
    <text evidence="1">The sequence shown here is derived from an EMBL/GenBank/DDBJ whole genome shotgun (WGS) entry which is preliminary data.</text>
</comment>
<dbReference type="AlphaFoldDB" id="A0AA38NXF1"/>
<proteinExistence type="predicted"/>
<accession>A0AA38NXF1</accession>
<protein>
    <recommendedName>
        <fullName evidence="3">F-box domain-containing protein</fullName>
    </recommendedName>
</protein>
<name>A0AA38NXF1_9AGAR</name>
<organism evidence="1 2">
    <name type="scientific">Lentinula raphanica</name>
    <dbReference type="NCBI Taxonomy" id="153919"/>
    <lineage>
        <taxon>Eukaryota</taxon>
        <taxon>Fungi</taxon>
        <taxon>Dikarya</taxon>
        <taxon>Basidiomycota</taxon>
        <taxon>Agaricomycotina</taxon>
        <taxon>Agaricomycetes</taxon>
        <taxon>Agaricomycetidae</taxon>
        <taxon>Agaricales</taxon>
        <taxon>Marasmiineae</taxon>
        <taxon>Omphalotaceae</taxon>
        <taxon>Lentinula</taxon>
    </lineage>
</organism>
<keyword evidence="2" id="KW-1185">Reference proteome</keyword>
<evidence type="ECO:0000313" key="1">
    <source>
        <dbReference type="EMBL" id="KAJ3832315.1"/>
    </source>
</evidence>
<dbReference type="Proteomes" id="UP001163846">
    <property type="component" value="Unassembled WGS sequence"/>
</dbReference>